<accession>A0ABD2BNX3</accession>
<organism evidence="2 3">
    <name type="scientific">Vespula squamosa</name>
    <name type="common">Southern yellow jacket</name>
    <name type="synonym">Wasp</name>
    <dbReference type="NCBI Taxonomy" id="30214"/>
    <lineage>
        <taxon>Eukaryota</taxon>
        <taxon>Metazoa</taxon>
        <taxon>Ecdysozoa</taxon>
        <taxon>Arthropoda</taxon>
        <taxon>Hexapoda</taxon>
        <taxon>Insecta</taxon>
        <taxon>Pterygota</taxon>
        <taxon>Neoptera</taxon>
        <taxon>Endopterygota</taxon>
        <taxon>Hymenoptera</taxon>
        <taxon>Apocrita</taxon>
        <taxon>Aculeata</taxon>
        <taxon>Vespoidea</taxon>
        <taxon>Vespidae</taxon>
        <taxon>Vespinae</taxon>
        <taxon>Vespula</taxon>
    </lineage>
</organism>
<sequence length="180" mass="20175">MGYKVFGGPEAVRQPGRQTGRQAGRQAGRQMKHRIDLNCNVPLFNPVPTEPSPVLAAEVVWMATVAETVATMIETVAAVVAVAAHKPQNPFRRYPRDRGLIRHSALLRLTQTSELLEFFETEFKNPHNVPEQKGIEEKGRDEERRESSRERARQGRNATASSWVSLRGEKTSPADKGEYV</sequence>
<feature type="region of interest" description="Disordered" evidence="1">
    <location>
        <begin position="1"/>
        <end position="30"/>
    </location>
</feature>
<protein>
    <submittedName>
        <fullName evidence="2">Uncharacterized protein</fullName>
    </submittedName>
</protein>
<dbReference type="AlphaFoldDB" id="A0ABD2BNX3"/>
<feature type="compositionally biased region" description="Basic and acidic residues" evidence="1">
    <location>
        <begin position="133"/>
        <end position="153"/>
    </location>
</feature>
<comment type="caution">
    <text evidence="2">The sequence shown here is derived from an EMBL/GenBank/DDBJ whole genome shotgun (WGS) entry which is preliminary data.</text>
</comment>
<evidence type="ECO:0000256" key="1">
    <source>
        <dbReference type="SAM" id="MobiDB-lite"/>
    </source>
</evidence>
<dbReference type="Proteomes" id="UP001607302">
    <property type="component" value="Unassembled WGS sequence"/>
</dbReference>
<gene>
    <name evidence="2" type="ORF">V1478_004165</name>
</gene>
<evidence type="ECO:0000313" key="3">
    <source>
        <dbReference type="Proteomes" id="UP001607302"/>
    </source>
</evidence>
<keyword evidence="3" id="KW-1185">Reference proteome</keyword>
<reference evidence="2 3" key="1">
    <citation type="journal article" date="2024" name="Ann. Entomol. Soc. Am.">
        <title>Genomic analyses of the southern and eastern yellowjacket wasps (Hymenoptera: Vespidae) reveal evolutionary signatures of social life.</title>
        <authorList>
            <person name="Catto M.A."/>
            <person name="Caine P.B."/>
            <person name="Orr S.E."/>
            <person name="Hunt B.G."/>
            <person name="Goodisman M.A.D."/>
        </authorList>
    </citation>
    <scope>NUCLEOTIDE SEQUENCE [LARGE SCALE GENOMIC DNA]</scope>
    <source>
        <strain evidence="2">233</strain>
        <tissue evidence="2">Head and thorax</tissue>
    </source>
</reference>
<proteinExistence type="predicted"/>
<feature type="compositionally biased region" description="Basic and acidic residues" evidence="1">
    <location>
        <begin position="167"/>
        <end position="180"/>
    </location>
</feature>
<name>A0ABD2BNX3_VESSQ</name>
<dbReference type="EMBL" id="JAUDFV010000074">
    <property type="protein sequence ID" value="KAL2734467.1"/>
    <property type="molecule type" value="Genomic_DNA"/>
</dbReference>
<feature type="region of interest" description="Disordered" evidence="1">
    <location>
        <begin position="127"/>
        <end position="180"/>
    </location>
</feature>
<evidence type="ECO:0000313" key="2">
    <source>
        <dbReference type="EMBL" id="KAL2734467.1"/>
    </source>
</evidence>